<keyword evidence="4 6" id="KW-1133">Transmembrane helix</keyword>
<dbReference type="InterPro" id="IPR050638">
    <property type="entry name" value="AA-Vitamin_Transporters"/>
</dbReference>
<comment type="similarity">
    <text evidence="2">Belongs to the EamA transporter family.</text>
</comment>
<dbReference type="PANTHER" id="PTHR32322">
    <property type="entry name" value="INNER MEMBRANE TRANSPORTER"/>
    <property type="match status" value="1"/>
</dbReference>
<feature type="transmembrane region" description="Helical" evidence="6">
    <location>
        <begin position="151"/>
        <end position="170"/>
    </location>
</feature>
<proteinExistence type="inferred from homology"/>
<accession>A0A538SS34</accession>
<feature type="transmembrane region" description="Helical" evidence="6">
    <location>
        <begin position="127"/>
        <end position="145"/>
    </location>
</feature>
<feature type="transmembrane region" description="Helical" evidence="6">
    <location>
        <begin position="182"/>
        <end position="204"/>
    </location>
</feature>
<evidence type="ECO:0000256" key="4">
    <source>
        <dbReference type="ARBA" id="ARBA00022989"/>
    </source>
</evidence>
<evidence type="ECO:0000256" key="1">
    <source>
        <dbReference type="ARBA" id="ARBA00004141"/>
    </source>
</evidence>
<reference evidence="8 9" key="1">
    <citation type="journal article" date="2019" name="Nat. Microbiol.">
        <title>Mediterranean grassland soil C-N compound turnover is dependent on rainfall and depth, and is mediated by genomically divergent microorganisms.</title>
        <authorList>
            <person name="Diamond S."/>
            <person name="Andeer P.F."/>
            <person name="Li Z."/>
            <person name="Crits-Christoph A."/>
            <person name="Burstein D."/>
            <person name="Anantharaman K."/>
            <person name="Lane K.R."/>
            <person name="Thomas B.C."/>
            <person name="Pan C."/>
            <person name="Northen T.R."/>
            <person name="Banfield J.F."/>
        </authorList>
    </citation>
    <scope>NUCLEOTIDE SEQUENCE [LARGE SCALE GENOMIC DNA]</scope>
    <source>
        <strain evidence="8">WS_3</strain>
    </source>
</reference>
<evidence type="ECO:0000313" key="8">
    <source>
        <dbReference type="EMBL" id="TMQ54189.1"/>
    </source>
</evidence>
<dbReference type="Pfam" id="PF00892">
    <property type="entry name" value="EamA"/>
    <property type="match status" value="2"/>
</dbReference>
<dbReference type="AlphaFoldDB" id="A0A538SS34"/>
<dbReference type="SUPFAM" id="SSF103481">
    <property type="entry name" value="Multidrug resistance efflux transporter EmrE"/>
    <property type="match status" value="2"/>
</dbReference>
<dbReference type="EMBL" id="VBOT01000002">
    <property type="protein sequence ID" value="TMQ54189.1"/>
    <property type="molecule type" value="Genomic_DNA"/>
</dbReference>
<gene>
    <name evidence="8" type="ORF">E6K73_00185</name>
</gene>
<evidence type="ECO:0000256" key="6">
    <source>
        <dbReference type="SAM" id="Phobius"/>
    </source>
</evidence>
<dbReference type="Proteomes" id="UP000320184">
    <property type="component" value="Unassembled WGS sequence"/>
</dbReference>
<comment type="subcellular location">
    <subcellularLocation>
        <location evidence="1">Membrane</location>
        <topology evidence="1">Multi-pass membrane protein</topology>
    </subcellularLocation>
</comment>
<keyword evidence="3 6" id="KW-0812">Transmembrane</keyword>
<dbReference type="GO" id="GO:0016020">
    <property type="term" value="C:membrane"/>
    <property type="evidence" value="ECO:0007669"/>
    <property type="project" value="UniProtKB-SubCell"/>
</dbReference>
<feature type="transmembrane region" description="Helical" evidence="6">
    <location>
        <begin position="38"/>
        <end position="58"/>
    </location>
</feature>
<comment type="caution">
    <text evidence="8">The sequence shown here is derived from an EMBL/GenBank/DDBJ whole genome shotgun (WGS) entry which is preliminary data.</text>
</comment>
<feature type="transmembrane region" description="Helical" evidence="6">
    <location>
        <begin position="99"/>
        <end position="115"/>
    </location>
</feature>
<sequence length="300" mass="31996">MPRRPALLLPALAVNVIIASGTFLVAKRTLAEFPPLTLALLRFLLAAGSLWPLTRLLLRGRRIERADRPRILLLGLLAVPLNQGLFLVGMQWASASHAALLYALTPAFAILFLALGGGPPPGARQAVGIALAFAGVLALMLQRGLHFDRHSLAGDAVILVAVVAWALYLVAGRTVTRRYDPLLVTTESLLAGTALYLPIGIVAIRGFDPRSISVAGWVGLLYLAWLTSAVNYVIWFWGLRHLKPGTVALLTNVQPVVTAAMAWAFLREPLPAGFALSSALVLGGVWIAQPRQAPEEGPAG</sequence>
<feature type="domain" description="EamA" evidence="7">
    <location>
        <begin position="153"/>
        <end position="287"/>
    </location>
</feature>
<evidence type="ECO:0000313" key="9">
    <source>
        <dbReference type="Proteomes" id="UP000320184"/>
    </source>
</evidence>
<evidence type="ECO:0000256" key="2">
    <source>
        <dbReference type="ARBA" id="ARBA00007362"/>
    </source>
</evidence>
<evidence type="ECO:0000256" key="3">
    <source>
        <dbReference type="ARBA" id="ARBA00022692"/>
    </source>
</evidence>
<feature type="domain" description="EamA" evidence="7">
    <location>
        <begin position="13"/>
        <end position="140"/>
    </location>
</feature>
<dbReference type="InterPro" id="IPR037185">
    <property type="entry name" value="EmrE-like"/>
</dbReference>
<evidence type="ECO:0000259" key="7">
    <source>
        <dbReference type="Pfam" id="PF00892"/>
    </source>
</evidence>
<feature type="transmembrane region" description="Helical" evidence="6">
    <location>
        <begin position="216"/>
        <end position="235"/>
    </location>
</feature>
<keyword evidence="5 6" id="KW-0472">Membrane</keyword>
<name>A0A538SS34_UNCEI</name>
<feature type="transmembrane region" description="Helical" evidence="6">
    <location>
        <begin position="7"/>
        <end position="26"/>
    </location>
</feature>
<evidence type="ECO:0000256" key="5">
    <source>
        <dbReference type="ARBA" id="ARBA00023136"/>
    </source>
</evidence>
<dbReference type="InterPro" id="IPR000620">
    <property type="entry name" value="EamA_dom"/>
</dbReference>
<protein>
    <submittedName>
        <fullName evidence="8">DMT family transporter</fullName>
    </submittedName>
</protein>
<dbReference type="PANTHER" id="PTHR32322:SF2">
    <property type="entry name" value="EAMA DOMAIN-CONTAINING PROTEIN"/>
    <property type="match status" value="1"/>
</dbReference>
<feature type="transmembrane region" description="Helical" evidence="6">
    <location>
        <begin position="70"/>
        <end position="93"/>
    </location>
</feature>
<organism evidence="8 9">
    <name type="scientific">Eiseniibacteriota bacterium</name>
    <dbReference type="NCBI Taxonomy" id="2212470"/>
    <lineage>
        <taxon>Bacteria</taxon>
        <taxon>Candidatus Eiseniibacteriota</taxon>
    </lineage>
</organism>